<keyword evidence="1" id="KW-0812">Transmembrane</keyword>
<dbReference type="OrthoDB" id="7059190at2"/>
<reference evidence="2 3" key="1">
    <citation type="submission" date="2019-04" db="EMBL/GenBank/DDBJ databases">
        <title>Taxonomy of novel Haliea sp. from mangrove soil of West Coast of India.</title>
        <authorList>
            <person name="Verma A."/>
            <person name="Kumar P."/>
            <person name="Krishnamurthi S."/>
        </authorList>
    </citation>
    <scope>NUCLEOTIDE SEQUENCE [LARGE SCALE GENOMIC DNA]</scope>
    <source>
        <strain evidence="2 3">SAOS-164</strain>
    </source>
</reference>
<feature type="transmembrane region" description="Helical" evidence="1">
    <location>
        <begin position="16"/>
        <end position="39"/>
    </location>
</feature>
<comment type="caution">
    <text evidence="2">The sequence shown here is derived from an EMBL/GenBank/DDBJ whole genome shotgun (WGS) entry which is preliminary data.</text>
</comment>
<feature type="transmembrane region" description="Helical" evidence="1">
    <location>
        <begin position="101"/>
        <end position="120"/>
    </location>
</feature>
<dbReference type="RefSeq" id="WP_135440963.1">
    <property type="nucleotide sequence ID" value="NZ_SRLE01000002.1"/>
</dbReference>
<keyword evidence="1" id="KW-0472">Membrane</keyword>
<evidence type="ECO:0000313" key="2">
    <source>
        <dbReference type="EMBL" id="TGD75711.1"/>
    </source>
</evidence>
<sequence length="177" mass="20080">MIGTTSISVTGMKRHWFWPAAFAVAAINAFTIVIDGWQAPQLKEFGVIFDFAVLIPLLYFFCYRKLGKQTLVRTIAFACLGFWVAGKIVPDTHHLLIDQLAWVRYLGLAVLVLIEIRIATEIWRLAFCSRSEDASEAIKLKAEQEGMPPWVAKLMAAEAKFWKKLLQAVRSIFDCSR</sequence>
<dbReference type="AlphaFoldDB" id="A0A4Z0M859"/>
<proteinExistence type="predicted"/>
<accession>A0A4Z0M859</accession>
<feature type="transmembrane region" description="Helical" evidence="1">
    <location>
        <begin position="70"/>
        <end position="89"/>
    </location>
</feature>
<name>A0A4Z0M859_9GAMM</name>
<protein>
    <submittedName>
        <fullName evidence="2">Uncharacterized protein</fullName>
    </submittedName>
</protein>
<feature type="transmembrane region" description="Helical" evidence="1">
    <location>
        <begin position="45"/>
        <end position="63"/>
    </location>
</feature>
<dbReference type="EMBL" id="SRLE01000002">
    <property type="protein sequence ID" value="TGD75711.1"/>
    <property type="molecule type" value="Genomic_DNA"/>
</dbReference>
<evidence type="ECO:0000313" key="3">
    <source>
        <dbReference type="Proteomes" id="UP000298050"/>
    </source>
</evidence>
<keyword evidence="1" id="KW-1133">Transmembrane helix</keyword>
<keyword evidence="3" id="KW-1185">Reference proteome</keyword>
<dbReference type="Proteomes" id="UP000298050">
    <property type="component" value="Unassembled WGS sequence"/>
</dbReference>
<gene>
    <name evidence="2" type="ORF">E4634_02185</name>
</gene>
<organism evidence="2 3">
    <name type="scientific">Mangrovimicrobium sediminis</name>
    <dbReference type="NCBI Taxonomy" id="2562682"/>
    <lineage>
        <taxon>Bacteria</taxon>
        <taxon>Pseudomonadati</taxon>
        <taxon>Pseudomonadota</taxon>
        <taxon>Gammaproteobacteria</taxon>
        <taxon>Cellvibrionales</taxon>
        <taxon>Halieaceae</taxon>
        <taxon>Mangrovimicrobium</taxon>
    </lineage>
</organism>
<evidence type="ECO:0000256" key="1">
    <source>
        <dbReference type="SAM" id="Phobius"/>
    </source>
</evidence>